<comment type="caution">
    <text evidence="4">The sequence shown here is derived from an EMBL/GenBank/DDBJ whole genome shotgun (WGS) entry which is preliminary data.</text>
</comment>
<evidence type="ECO:0000256" key="1">
    <source>
        <dbReference type="SAM" id="MobiDB-lite"/>
    </source>
</evidence>
<dbReference type="Proteomes" id="UP001515480">
    <property type="component" value="Unassembled WGS sequence"/>
</dbReference>
<feature type="transmembrane region" description="Helical" evidence="2">
    <location>
        <begin position="101"/>
        <end position="120"/>
    </location>
</feature>
<name>A0AB34IRT7_PRYPA</name>
<dbReference type="GO" id="GO:0006629">
    <property type="term" value="P:lipid metabolic process"/>
    <property type="evidence" value="ECO:0007669"/>
    <property type="project" value="InterPro"/>
</dbReference>
<keyword evidence="2" id="KW-0812">Transmembrane</keyword>
<feature type="transmembrane region" description="Helical" evidence="2">
    <location>
        <begin position="39"/>
        <end position="63"/>
    </location>
</feature>
<feature type="transmembrane region" description="Helical" evidence="2">
    <location>
        <begin position="258"/>
        <end position="279"/>
    </location>
</feature>
<feature type="compositionally biased region" description="Basic and acidic residues" evidence="1">
    <location>
        <begin position="1"/>
        <end position="10"/>
    </location>
</feature>
<gene>
    <name evidence="4" type="ORF">AB1Y20_010724</name>
</gene>
<dbReference type="Pfam" id="PF00487">
    <property type="entry name" value="FA_desaturase"/>
    <property type="match status" value="1"/>
</dbReference>
<organism evidence="4 5">
    <name type="scientific">Prymnesium parvum</name>
    <name type="common">Toxic golden alga</name>
    <dbReference type="NCBI Taxonomy" id="97485"/>
    <lineage>
        <taxon>Eukaryota</taxon>
        <taxon>Haptista</taxon>
        <taxon>Haptophyta</taxon>
        <taxon>Prymnesiophyceae</taxon>
        <taxon>Prymnesiales</taxon>
        <taxon>Prymnesiaceae</taxon>
        <taxon>Prymnesium</taxon>
    </lineage>
</organism>
<evidence type="ECO:0000313" key="5">
    <source>
        <dbReference type="Proteomes" id="UP001515480"/>
    </source>
</evidence>
<feature type="region of interest" description="Disordered" evidence="1">
    <location>
        <begin position="1"/>
        <end position="30"/>
    </location>
</feature>
<evidence type="ECO:0000256" key="2">
    <source>
        <dbReference type="SAM" id="Phobius"/>
    </source>
</evidence>
<keyword evidence="2" id="KW-0472">Membrane</keyword>
<keyword evidence="5" id="KW-1185">Reference proteome</keyword>
<dbReference type="InterPro" id="IPR005804">
    <property type="entry name" value="FA_desaturase_dom"/>
</dbReference>
<proteinExistence type="predicted"/>
<dbReference type="EMBL" id="JBGBPQ010000020">
    <property type="protein sequence ID" value="KAL1504318.1"/>
    <property type="molecule type" value="Genomic_DNA"/>
</dbReference>
<evidence type="ECO:0000259" key="3">
    <source>
        <dbReference type="Pfam" id="PF00487"/>
    </source>
</evidence>
<dbReference type="PANTHER" id="PTHR36459:SF1">
    <property type="entry name" value="FATTY ACID DESATURASE DOMAIN-CONTAINING PROTEIN-RELATED"/>
    <property type="match status" value="1"/>
</dbReference>
<dbReference type="PANTHER" id="PTHR36459">
    <property type="entry name" value="ORF"/>
    <property type="match status" value="1"/>
</dbReference>
<feature type="domain" description="Fatty acid desaturase" evidence="3">
    <location>
        <begin position="134"/>
        <end position="376"/>
    </location>
</feature>
<sequence>MAAATREKASPARRRPTPTTAPRASPSSSRTWRRRLNRCCGGMLAVNFLLVWALPIAGMGQLFHLGLKKLLIPPYLALDRSATFRRLCEKYIYSSPKFADFGATALLTLLSVSGFFALILRHQLTHGAIPLWLWFVYNCSWAGFGGRVMGAAYTFAHKEGHNPIIYRKWIRRLTGNVFENWVGCLFGNVPYNFTTSHMHLHHRLDGGMGDSFYQWDLDRSSAWDFLLYVPRIFSHMVGVSSLAKFWKLGRSDPLMKSQFYLLLRGCFIYWLLVPAALYAVTRSTFFLMVVWLQPLLCMTFFLSIVNWGFHAFIAYDENGEQVPCVNSSTILNGMDDYFGEDDHMAHHYSPQTWYTKTHEFQARMHKDIVKHHGAVFKEVSIVELGCLVLFNQFERIAEKHFVDHSGKLSTQQAADLLRSRSRVKEIEYDDYLDWLRRGGEAIQAAQGEAAEKPKARRTPMKRD</sequence>
<feature type="compositionally biased region" description="Low complexity" evidence="1">
    <location>
        <begin position="17"/>
        <end position="30"/>
    </location>
</feature>
<keyword evidence="2" id="KW-1133">Transmembrane helix</keyword>
<evidence type="ECO:0000313" key="4">
    <source>
        <dbReference type="EMBL" id="KAL1504318.1"/>
    </source>
</evidence>
<reference evidence="4 5" key="1">
    <citation type="journal article" date="2024" name="Science">
        <title>Giant polyketide synthase enzymes in the biosynthesis of giant marine polyether toxins.</title>
        <authorList>
            <person name="Fallon T.R."/>
            <person name="Shende V.V."/>
            <person name="Wierzbicki I.H."/>
            <person name="Pendleton A.L."/>
            <person name="Watervoot N.F."/>
            <person name="Auber R.P."/>
            <person name="Gonzalez D.J."/>
            <person name="Wisecaver J.H."/>
            <person name="Moore B.S."/>
        </authorList>
    </citation>
    <scope>NUCLEOTIDE SEQUENCE [LARGE SCALE GENOMIC DNA]</scope>
    <source>
        <strain evidence="4 5">12B1</strain>
    </source>
</reference>
<protein>
    <recommendedName>
        <fullName evidence="3">Fatty acid desaturase domain-containing protein</fullName>
    </recommendedName>
</protein>
<feature type="transmembrane region" description="Helical" evidence="2">
    <location>
        <begin position="285"/>
        <end position="305"/>
    </location>
</feature>
<dbReference type="AlphaFoldDB" id="A0AB34IRT7"/>
<accession>A0AB34IRT7</accession>